<dbReference type="InterPro" id="IPR037523">
    <property type="entry name" value="VOC_core"/>
</dbReference>
<dbReference type="SUPFAM" id="SSF54593">
    <property type="entry name" value="Glyoxalase/Bleomycin resistance protein/Dihydroxybiphenyl dioxygenase"/>
    <property type="match status" value="1"/>
</dbReference>
<organism evidence="2">
    <name type="scientific">uncultured Solirubrobacteraceae bacterium</name>
    <dbReference type="NCBI Taxonomy" id="1162706"/>
    <lineage>
        <taxon>Bacteria</taxon>
        <taxon>Bacillati</taxon>
        <taxon>Actinomycetota</taxon>
        <taxon>Thermoleophilia</taxon>
        <taxon>Solirubrobacterales</taxon>
        <taxon>Solirubrobacteraceae</taxon>
        <taxon>environmental samples</taxon>
    </lineage>
</organism>
<dbReference type="InterPro" id="IPR029068">
    <property type="entry name" value="Glyas_Bleomycin-R_OHBP_Dase"/>
</dbReference>
<dbReference type="PANTHER" id="PTHR36110">
    <property type="entry name" value="RING-CLEAVING DIOXYGENASE MHQE-RELATED"/>
    <property type="match status" value="1"/>
</dbReference>
<feature type="domain" description="VOC" evidence="1">
    <location>
        <begin position="5"/>
        <end position="111"/>
    </location>
</feature>
<protein>
    <submittedName>
        <fullName evidence="2">Glyoxalase family protein</fullName>
    </submittedName>
</protein>
<reference evidence="2" key="1">
    <citation type="submission" date="2020-02" db="EMBL/GenBank/DDBJ databases">
        <authorList>
            <person name="Meier V. D."/>
        </authorList>
    </citation>
    <scope>NUCLEOTIDE SEQUENCE</scope>
    <source>
        <strain evidence="2">AVDCRST_MAG65</strain>
    </source>
</reference>
<dbReference type="AlphaFoldDB" id="A0A6J4RFG6"/>
<proteinExistence type="predicted"/>
<dbReference type="InterPro" id="IPR052537">
    <property type="entry name" value="Extradiol_RC_dioxygenase"/>
</dbReference>
<accession>A0A6J4RFG6</accession>
<dbReference type="PANTHER" id="PTHR36110:SF4">
    <property type="entry name" value="RING-CLEAVING DIOXYGENASE MHQA-RELATED"/>
    <property type="match status" value="1"/>
</dbReference>
<gene>
    <name evidence="2" type="ORF">AVDCRST_MAG65-424</name>
</gene>
<dbReference type="Gene3D" id="3.10.180.10">
    <property type="entry name" value="2,3-Dihydroxybiphenyl 1,2-Dioxygenase, domain 1"/>
    <property type="match status" value="2"/>
</dbReference>
<name>A0A6J4RFG6_9ACTN</name>
<dbReference type="Pfam" id="PF00903">
    <property type="entry name" value="Glyoxalase"/>
    <property type="match status" value="1"/>
</dbReference>
<sequence>MRLEGIHHITAITGDAARNVDFYTRVLGLRMVAKTVNQDDPSVYHLFYADERGRPGAELTFFEYPRATPGRAGAGMVHTIVWRVESPEAVSFWDERLTSEGVPVARDGDRL</sequence>
<evidence type="ECO:0000259" key="1">
    <source>
        <dbReference type="PROSITE" id="PS51819"/>
    </source>
</evidence>
<dbReference type="PROSITE" id="PS51819">
    <property type="entry name" value="VOC"/>
    <property type="match status" value="1"/>
</dbReference>
<dbReference type="EMBL" id="CADCVL010000069">
    <property type="protein sequence ID" value="CAA9467392.1"/>
    <property type="molecule type" value="Genomic_DNA"/>
</dbReference>
<evidence type="ECO:0000313" key="2">
    <source>
        <dbReference type="EMBL" id="CAA9467392.1"/>
    </source>
</evidence>
<feature type="non-terminal residue" evidence="2">
    <location>
        <position position="111"/>
    </location>
</feature>
<dbReference type="InterPro" id="IPR004360">
    <property type="entry name" value="Glyas_Fos-R_dOase_dom"/>
</dbReference>